<dbReference type="PROSITE" id="PS50042">
    <property type="entry name" value="CNMP_BINDING_3"/>
    <property type="match status" value="1"/>
</dbReference>
<dbReference type="SUPFAM" id="SSF46785">
    <property type="entry name" value="Winged helix' DNA-binding domain"/>
    <property type="match status" value="1"/>
</dbReference>
<keyword evidence="2" id="KW-0238">DNA-binding</keyword>
<dbReference type="CDD" id="cd00038">
    <property type="entry name" value="CAP_ED"/>
    <property type="match status" value="1"/>
</dbReference>
<dbReference type="InterPro" id="IPR018490">
    <property type="entry name" value="cNMP-bd_dom_sf"/>
</dbReference>
<dbReference type="OrthoDB" id="9810708at2"/>
<dbReference type="CDD" id="cd00092">
    <property type="entry name" value="HTH_CRP"/>
    <property type="match status" value="1"/>
</dbReference>
<dbReference type="PANTHER" id="PTHR24567">
    <property type="entry name" value="CRP FAMILY TRANSCRIPTIONAL REGULATORY PROTEIN"/>
    <property type="match status" value="1"/>
</dbReference>
<dbReference type="AlphaFoldDB" id="A0A6I5A066"/>
<evidence type="ECO:0000256" key="2">
    <source>
        <dbReference type="ARBA" id="ARBA00023125"/>
    </source>
</evidence>
<name>A0A6I5A066_9BACI</name>
<reference evidence="7 8" key="1">
    <citation type="submission" date="2019-11" db="EMBL/GenBank/DDBJ databases">
        <title>Genome sequences of 17 halophilic strains isolated from different environments.</title>
        <authorList>
            <person name="Furrow R.E."/>
        </authorList>
    </citation>
    <scope>NUCLEOTIDE SEQUENCE [LARGE SCALE GENOMIC DNA]</scope>
    <source>
        <strain evidence="7 8">22514_16_FS</strain>
    </source>
</reference>
<dbReference type="EMBL" id="WMEQ01000011">
    <property type="protein sequence ID" value="MYL34696.1"/>
    <property type="molecule type" value="Genomic_DNA"/>
</dbReference>
<dbReference type="PRINTS" id="PR00034">
    <property type="entry name" value="HTHCRP"/>
</dbReference>
<dbReference type="InterPro" id="IPR050397">
    <property type="entry name" value="Env_Response_Regulators"/>
</dbReference>
<gene>
    <name evidence="7" type="ORF">GLW05_13950</name>
</gene>
<accession>A0A6I5A066</accession>
<evidence type="ECO:0000259" key="6">
    <source>
        <dbReference type="PROSITE" id="PS51063"/>
    </source>
</evidence>
<proteinExistence type="predicted"/>
<keyword evidence="3" id="KW-0010">Activator</keyword>
<dbReference type="InterPro" id="IPR036388">
    <property type="entry name" value="WH-like_DNA-bd_sf"/>
</dbReference>
<dbReference type="RefSeq" id="WP_160847101.1">
    <property type="nucleotide sequence ID" value="NZ_WMEQ01000011.1"/>
</dbReference>
<dbReference type="GO" id="GO:0003677">
    <property type="term" value="F:DNA binding"/>
    <property type="evidence" value="ECO:0007669"/>
    <property type="project" value="UniProtKB-KW"/>
</dbReference>
<evidence type="ECO:0000256" key="3">
    <source>
        <dbReference type="ARBA" id="ARBA00023159"/>
    </source>
</evidence>
<dbReference type="PANTHER" id="PTHR24567:SF74">
    <property type="entry name" value="HTH-TYPE TRANSCRIPTIONAL REGULATOR ARCR"/>
    <property type="match status" value="1"/>
</dbReference>
<dbReference type="Proteomes" id="UP000468638">
    <property type="component" value="Unassembled WGS sequence"/>
</dbReference>
<dbReference type="Pfam" id="PF00027">
    <property type="entry name" value="cNMP_binding"/>
    <property type="match status" value="1"/>
</dbReference>
<dbReference type="InterPro" id="IPR036390">
    <property type="entry name" value="WH_DNA-bd_sf"/>
</dbReference>
<dbReference type="InterPro" id="IPR014710">
    <property type="entry name" value="RmlC-like_jellyroll"/>
</dbReference>
<dbReference type="SMART" id="SM00419">
    <property type="entry name" value="HTH_CRP"/>
    <property type="match status" value="1"/>
</dbReference>
<dbReference type="PROSITE" id="PS51063">
    <property type="entry name" value="HTH_CRP_2"/>
    <property type="match status" value="1"/>
</dbReference>
<feature type="domain" description="Cyclic nucleotide-binding" evidence="5">
    <location>
        <begin position="12"/>
        <end position="108"/>
    </location>
</feature>
<evidence type="ECO:0000256" key="1">
    <source>
        <dbReference type="ARBA" id="ARBA00023015"/>
    </source>
</evidence>
<dbReference type="Pfam" id="PF13545">
    <property type="entry name" value="HTH_Crp_2"/>
    <property type="match status" value="1"/>
</dbReference>
<keyword evidence="1" id="KW-0805">Transcription regulation</keyword>
<protein>
    <submittedName>
        <fullName evidence="7">Cyclic nucleotide-binding domain-containing protein</fullName>
    </submittedName>
</protein>
<evidence type="ECO:0000259" key="5">
    <source>
        <dbReference type="PROSITE" id="PS50042"/>
    </source>
</evidence>
<sequence>MAQSSKTLSNDLTELLSTVNHHTYIPKGTFLFQEGQLANELYIIKSGRIQISKNTPDGKELTLRICGINEIVGELTLFSEGAKYLLSAKALENSEVGVIKKEELEEKLSHNNALAIEFMKWMSDHFRRTQTKFRDLILYGKKGALYSTLIRMVNSYGVESANGFLIDMKLTNQELAGFCGTSREVVNRLLSDLKKEDIVSIQKGKITIHNLDYLRDVIGCENCPIDICEID</sequence>
<comment type="caution">
    <text evidence="7">The sequence shown here is derived from an EMBL/GenBank/DDBJ whole genome shotgun (WGS) entry which is preliminary data.</text>
</comment>
<evidence type="ECO:0000256" key="4">
    <source>
        <dbReference type="ARBA" id="ARBA00023163"/>
    </source>
</evidence>
<dbReference type="InterPro" id="IPR012318">
    <property type="entry name" value="HTH_CRP"/>
</dbReference>
<feature type="domain" description="HTH crp-type" evidence="6">
    <location>
        <begin position="139"/>
        <end position="212"/>
    </location>
</feature>
<dbReference type="SMART" id="SM00100">
    <property type="entry name" value="cNMP"/>
    <property type="match status" value="1"/>
</dbReference>
<evidence type="ECO:0000313" key="8">
    <source>
        <dbReference type="Proteomes" id="UP000468638"/>
    </source>
</evidence>
<dbReference type="SUPFAM" id="SSF51206">
    <property type="entry name" value="cAMP-binding domain-like"/>
    <property type="match status" value="1"/>
</dbReference>
<dbReference type="Gene3D" id="1.10.10.10">
    <property type="entry name" value="Winged helix-like DNA-binding domain superfamily/Winged helix DNA-binding domain"/>
    <property type="match status" value="1"/>
</dbReference>
<dbReference type="GO" id="GO:0003700">
    <property type="term" value="F:DNA-binding transcription factor activity"/>
    <property type="evidence" value="ECO:0007669"/>
    <property type="project" value="TreeGrafter"/>
</dbReference>
<dbReference type="GO" id="GO:0005829">
    <property type="term" value="C:cytosol"/>
    <property type="evidence" value="ECO:0007669"/>
    <property type="project" value="TreeGrafter"/>
</dbReference>
<evidence type="ECO:0000313" key="7">
    <source>
        <dbReference type="EMBL" id="MYL34696.1"/>
    </source>
</evidence>
<organism evidence="7 8">
    <name type="scientific">Pontibacillus yanchengensis</name>
    <dbReference type="NCBI Taxonomy" id="462910"/>
    <lineage>
        <taxon>Bacteria</taxon>
        <taxon>Bacillati</taxon>
        <taxon>Bacillota</taxon>
        <taxon>Bacilli</taxon>
        <taxon>Bacillales</taxon>
        <taxon>Bacillaceae</taxon>
        <taxon>Pontibacillus</taxon>
    </lineage>
</organism>
<keyword evidence="4" id="KW-0804">Transcription</keyword>
<dbReference type="Gene3D" id="2.60.120.10">
    <property type="entry name" value="Jelly Rolls"/>
    <property type="match status" value="1"/>
</dbReference>
<dbReference type="InterPro" id="IPR000595">
    <property type="entry name" value="cNMP-bd_dom"/>
</dbReference>